<evidence type="ECO:0000256" key="5">
    <source>
        <dbReference type="ARBA" id="ARBA00022692"/>
    </source>
</evidence>
<keyword evidence="2" id="KW-1003">Cell membrane</keyword>
<name>A0A160TCM6_9ZZZZ</name>
<feature type="transmembrane region" description="Helical" evidence="8">
    <location>
        <begin position="339"/>
        <end position="359"/>
    </location>
</feature>
<dbReference type="PANTHER" id="PTHR33908:SF3">
    <property type="entry name" value="UNDECAPRENYL PHOSPHATE-ALPHA-4-AMINO-4-DEOXY-L-ARABINOSE ARABINOSYL TRANSFERASE"/>
    <property type="match status" value="1"/>
</dbReference>
<accession>A0A160TCM6</accession>
<dbReference type="GO" id="GO:0010041">
    <property type="term" value="P:response to iron(III) ion"/>
    <property type="evidence" value="ECO:0007669"/>
    <property type="project" value="TreeGrafter"/>
</dbReference>
<feature type="transmembrane region" description="Helical" evidence="8">
    <location>
        <begin position="255"/>
        <end position="278"/>
    </location>
</feature>
<keyword evidence="5 8" id="KW-0812">Transmembrane</keyword>
<dbReference type="Pfam" id="PF13231">
    <property type="entry name" value="PMT_2"/>
    <property type="match status" value="1"/>
</dbReference>
<reference evidence="10" key="1">
    <citation type="submission" date="2015-10" db="EMBL/GenBank/DDBJ databases">
        <authorList>
            <person name="Gilbert D.G."/>
        </authorList>
    </citation>
    <scope>NUCLEOTIDE SEQUENCE</scope>
</reference>
<gene>
    <name evidence="10" type="ORF">MGWOODY_Tha1258</name>
</gene>
<evidence type="ECO:0000256" key="7">
    <source>
        <dbReference type="ARBA" id="ARBA00023136"/>
    </source>
</evidence>
<evidence type="ECO:0000256" key="6">
    <source>
        <dbReference type="ARBA" id="ARBA00022989"/>
    </source>
</evidence>
<dbReference type="EMBL" id="CZQC01000039">
    <property type="protein sequence ID" value="CUS41358.1"/>
    <property type="molecule type" value="Genomic_DNA"/>
</dbReference>
<feature type="transmembrane region" description="Helical" evidence="8">
    <location>
        <begin position="386"/>
        <end position="403"/>
    </location>
</feature>
<dbReference type="GO" id="GO:0016763">
    <property type="term" value="F:pentosyltransferase activity"/>
    <property type="evidence" value="ECO:0007669"/>
    <property type="project" value="TreeGrafter"/>
</dbReference>
<evidence type="ECO:0000256" key="3">
    <source>
        <dbReference type="ARBA" id="ARBA00022676"/>
    </source>
</evidence>
<feature type="domain" description="Glycosyltransferase RgtA/B/C/D-like" evidence="9">
    <location>
        <begin position="60"/>
        <end position="219"/>
    </location>
</feature>
<proteinExistence type="predicted"/>
<evidence type="ECO:0000256" key="8">
    <source>
        <dbReference type="SAM" id="Phobius"/>
    </source>
</evidence>
<organism evidence="10">
    <name type="scientific">hydrothermal vent metagenome</name>
    <dbReference type="NCBI Taxonomy" id="652676"/>
    <lineage>
        <taxon>unclassified sequences</taxon>
        <taxon>metagenomes</taxon>
        <taxon>ecological metagenomes</taxon>
    </lineage>
</organism>
<evidence type="ECO:0000256" key="4">
    <source>
        <dbReference type="ARBA" id="ARBA00022679"/>
    </source>
</evidence>
<evidence type="ECO:0000256" key="2">
    <source>
        <dbReference type="ARBA" id="ARBA00022475"/>
    </source>
</evidence>
<comment type="subcellular location">
    <subcellularLocation>
        <location evidence="1">Cell membrane</location>
        <topology evidence="1">Multi-pass membrane protein</topology>
    </subcellularLocation>
</comment>
<sequence>MRKLPMPLWLFATVAAVFFLNLNGYLLFDHDEGAFSEATRGMFERNDFITTYLNDRVRFDKPILIYWLQAASISIFGTEVWAFRLPSALAGLSWALCIFFFVRRYVDTHSAKAAVLIAATAIGINGIAHVATADALLNVLLAATLLSMYRFSQAPNNTQLYLIYALMALGVLTKGPVAVAIPLMVAALFFLTSGLKREFWRAIFFVPGWIVFIVIAAPWYVLEYQAQGQDFIDGFFLKHNVNRFNNAMEGHDGGFFFYPLVLPFLLAPFGALLLRIVPTVRHIAGSRFDLLDRFLWIWFLVVLVLFSLASTKLPHYILYGATPLVILMARYRSLLQSRLFSLVFPAILFAVFIAFPLLIPTIKAGLTNPIEIAVAERAGDYFDQNFAILAAVAALISLALILWRRFSPWFSLVMVGIVQALFIWCVFVPTFSETQQRPVYEAAQFVKQLGVPVVTQSIDMPSFNVYLDKVTERRSLKIGEIGFAREDRLSSIDHYQILFQSGPIVIIQRTAPARGIGNEPASTLKEDGNDQP</sequence>
<feature type="transmembrane region" description="Helical" evidence="8">
    <location>
        <begin position="88"/>
        <end position="106"/>
    </location>
</feature>
<evidence type="ECO:0000256" key="1">
    <source>
        <dbReference type="ARBA" id="ARBA00004651"/>
    </source>
</evidence>
<dbReference type="AlphaFoldDB" id="A0A160TCM6"/>
<feature type="transmembrane region" description="Helical" evidence="8">
    <location>
        <begin position="161"/>
        <end position="190"/>
    </location>
</feature>
<keyword evidence="6 8" id="KW-1133">Transmembrane helix</keyword>
<feature type="transmembrane region" description="Helical" evidence="8">
    <location>
        <begin position="290"/>
        <end position="310"/>
    </location>
</feature>
<keyword evidence="4 10" id="KW-0808">Transferase</keyword>
<evidence type="ECO:0000259" key="9">
    <source>
        <dbReference type="Pfam" id="PF13231"/>
    </source>
</evidence>
<dbReference type="InterPro" id="IPR038731">
    <property type="entry name" value="RgtA/B/C-like"/>
</dbReference>
<feature type="transmembrane region" description="Helical" evidence="8">
    <location>
        <begin position="6"/>
        <end position="28"/>
    </location>
</feature>
<keyword evidence="7 8" id="KW-0472">Membrane</keyword>
<dbReference type="InterPro" id="IPR050297">
    <property type="entry name" value="LipidA_mod_glycosyltrf_83"/>
</dbReference>
<evidence type="ECO:0000313" key="10">
    <source>
        <dbReference type="EMBL" id="CUS41358.1"/>
    </source>
</evidence>
<dbReference type="GO" id="GO:0005886">
    <property type="term" value="C:plasma membrane"/>
    <property type="evidence" value="ECO:0007669"/>
    <property type="project" value="UniProtKB-SubCell"/>
</dbReference>
<keyword evidence="3" id="KW-0328">Glycosyltransferase</keyword>
<dbReference type="GO" id="GO:0008610">
    <property type="term" value="P:lipid biosynthetic process"/>
    <property type="evidence" value="ECO:0007669"/>
    <property type="project" value="UniProtKB-ARBA"/>
</dbReference>
<feature type="transmembrane region" description="Helical" evidence="8">
    <location>
        <begin position="202"/>
        <end position="221"/>
    </location>
</feature>
<protein>
    <submittedName>
        <fullName evidence="10">Polymyxin resistance protein ArnT, undecaprenyl phosphate-alpha-L-Ara4N transferase Melittin resistance protein PqaB</fullName>
    </submittedName>
</protein>
<feature type="transmembrane region" description="Helical" evidence="8">
    <location>
        <begin position="113"/>
        <end position="141"/>
    </location>
</feature>
<dbReference type="PANTHER" id="PTHR33908">
    <property type="entry name" value="MANNOSYLTRANSFERASE YKCB-RELATED"/>
    <property type="match status" value="1"/>
</dbReference>
<feature type="transmembrane region" description="Helical" evidence="8">
    <location>
        <begin position="316"/>
        <end position="332"/>
    </location>
</feature>
<feature type="transmembrane region" description="Helical" evidence="8">
    <location>
        <begin position="410"/>
        <end position="431"/>
    </location>
</feature>